<dbReference type="OrthoDB" id="9804819at2"/>
<evidence type="ECO:0000256" key="1">
    <source>
        <dbReference type="ARBA" id="ARBA00022448"/>
    </source>
</evidence>
<proteinExistence type="predicted"/>
<keyword evidence="2" id="KW-0547">Nucleotide-binding</keyword>
<accession>A0A291GJY1</accession>
<dbReference type="PROSITE" id="PS00211">
    <property type="entry name" value="ABC_TRANSPORTER_1"/>
    <property type="match status" value="1"/>
</dbReference>
<reference evidence="6" key="1">
    <citation type="submission" date="2017-09" db="EMBL/GenBank/DDBJ databases">
        <title>Brachybacterium sp. VM2412.</title>
        <authorList>
            <person name="Tak E.J."/>
            <person name="Bae J.-W."/>
        </authorList>
    </citation>
    <scope>NUCLEOTIDE SEQUENCE [LARGE SCALE GENOMIC DNA]</scope>
    <source>
        <strain evidence="6">VM2412</strain>
    </source>
</reference>
<dbReference type="Gene3D" id="3.40.50.300">
    <property type="entry name" value="P-loop containing nucleotide triphosphate hydrolases"/>
    <property type="match status" value="1"/>
</dbReference>
<name>A0A291GJY1_9MICO</name>
<sequence>MPIVELTDVSKSYGSNVLFQGVNLAIEDGRIYGLRGPNGSGKSVLFRLMTGFVLPDTGSITIDPRYRDPRNTFPQEFGIVIDRPGYMAGRTGLDNLLSLAQIRGVIGEAEVREAMRGFGLDPDSSTKVGRYSLGMKQKLSLVQATMEGQRVLILDEPFNALDHSSSEALRERLATHRESGGTVVMTSHNEGDFAVLADEIHEIDRGTLIHTR</sequence>
<dbReference type="SMART" id="SM00382">
    <property type="entry name" value="AAA"/>
    <property type="match status" value="1"/>
</dbReference>
<feature type="domain" description="ABC transporter" evidence="4">
    <location>
        <begin position="4"/>
        <end position="211"/>
    </location>
</feature>
<dbReference type="InterPro" id="IPR003593">
    <property type="entry name" value="AAA+_ATPase"/>
</dbReference>
<evidence type="ECO:0000313" key="5">
    <source>
        <dbReference type="EMBL" id="ATG50356.1"/>
    </source>
</evidence>
<gene>
    <name evidence="5" type="ORF">CFK38_01565</name>
</gene>
<dbReference type="InterPro" id="IPR051782">
    <property type="entry name" value="ABC_Transporter_VariousFunc"/>
</dbReference>
<evidence type="ECO:0000259" key="4">
    <source>
        <dbReference type="PROSITE" id="PS50893"/>
    </source>
</evidence>
<dbReference type="EMBL" id="CP023563">
    <property type="protein sequence ID" value="ATG50356.1"/>
    <property type="molecule type" value="Genomic_DNA"/>
</dbReference>
<dbReference type="InterPro" id="IPR017871">
    <property type="entry name" value="ABC_transporter-like_CS"/>
</dbReference>
<keyword evidence="6" id="KW-1185">Reference proteome</keyword>
<organism evidence="5 6">
    <name type="scientific">Brachybacterium vulturis</name>
    <dbReference type="NCBI Taxonomy" id="2017484"/>
    <lineage>
        <taxon>Bacteria</taxon>
        <taxon>Bacillati</taxon>
        <taxon>Actinomycetota</taxon>
        <taxon>Actinomycetes</taxon>
        <taxon>Micrococcales</taxon>
        <taxon>Dermabacteraceae</taxon>
        <taxon>Brachybacterium</taxon>
    </lineage>
</organism>
<dbReference type="InterPro" id="IPR003439">
    <property type="entry name" value="ABC_transporter-like_ATP-bd"/>
</dbReference>
<protein>
    <submittedName>
        <fullName evidence="5">Multidrug ABC transporter ATP-binding protein</fullName>
    </submittedName>
</protein>
<dbReference type="KEGG" id="brz:CFK38_01565"/>
<evidence type="ECO:0000256" key="2">
    <source>
        <dbReference type="ARBA" id="ARBA00022741"/>
    </source>
</evidence>
<dbReference type="SUPFAM" id="SSF52540">
    <property type="entry name" value="P-loop containing nucleoside triphosphate hydrolases"/>
    <property type="match status" value="1"/>
</dbReference>
<dbReference type="AlphaFoldDB" id="A0A291GJY1"/>
<dbReference type="Pfam" id="PF00005">
    <property type="entry name" value="ABC_tran"/>
    <property type="match status" value="1"/>
</dbReference>
<dbReference type="PROSITE" id="PS50893">
    <property type="entry name" value="ABC_TRANSPORTER_2"/>
    <property type="match status" value="1"/>
</dbReference>
<dbReference type="GO" id="GO:0005524">
    <property type="term" value="F:ATP binding"/>
    <property type="evidence" value="ECO:0007669"/>
    <property type="project" value="UniProtKB-KW"/>
</dbReference>
<dbReference type="PANTHER" id="PTHR42939">
    <property type="entry name" value="ABC TRANSPORTER ATP-BINDING PROTEIN ALBC-RELATED"/>
    <property type="match status" value="1"/>
</dbReference>
<dbReference type="Proteomes" id="UP000218165">
    <property type="component" value="Chromosome"/>
</dbReference>
<evidence type="ECO:0000313" key="6">
    <source>
        <dbReference type="Proteomes" id="UP000218165"/>
    </source>
</evidence>
<keyword evidence="3 5" id="KW-0067">ATP-binding</keyword>
<dbReference type="InterPro" id="IPR027417">
    <property type="entry name" value="P-loop_NTPase"/>
</dbReference>
<dbReference type="PANTHER" id="PTHR42939:SF1">
    <property type="entry name" value="ABC TRANSPORTER ATP-BINDING PROTEIN ALBC-RELATED"/>
    <property type="match status" value="1"/>
</dbReference>
<dbReference type="CDD" id="cd03230">
    <property type="entry name" value="ABC_DR_subfamily_A"/>
    <property type="match status" value="1"/>
</dbReference>
<keyword evidence="1" id="KW-0813">Transport</keyword>
<dbReference type="GO" id="GO:0016887">
    <property type="term" value="F:ATP hydrolysis activity"/>
    <property type="evidence" value="ECO:0007669"/>
    <property type="project" value="InterPro"/>
</dbReference>
<evidence type="ECO:0000256" key="3">
    <source>
        <dbReference type="ARBA" id="ARBA00022840"/>
    </source>
</evidence>